<dbReference type="AlphaFoldDB" id="A0A3M7R014"/>
<proteinExistence type="predicted"/>
<keyword evidence="3" id="KW-1185">Reference proteome</keyword>
<reference evidence="2 3" key="1">
    <citation type="journal article" date="2018" name="Sci. Rep.">
        <title>Genomic signatures of local adaptation to the degree of environmental predictability in rotifers.</title>
        <authorList>
            <person name="Franch-Gras L."/>
            <person name="Hahn C."/>
            <person name="Garcia-Roger E.M."/>
            <person name="Carmona M.J."/>
            <person name="Serra M."/>
            <person name="Gomez A."/>
        </authorList>
    </citation>
    <scope>NUCLEOTIDE SEQUENCE [LARGE SCALE GENOMIC DNA]</scope>
    <source>
        <strain evidence="2">HYR1</strain>
    </source>
</reference>
<organism evidence="2 3">
    <name type="scientific">Brachionus plicatilis</name>
    <name type="common">Marine rotifer</name>
    <name type="synonym">Brachionus muelleri</name>
    <dbReference type="NCBI Taxonomy" id="10195"/>
    <lineage>
        <taxon>Eukaryota</taxon>
        <taxon>Metazoa</taxon>
        <taxon>Spiralia</taxon>
        <taxon>Gnathifera</taxon>
        <taxon>Rotifera</taxon>
        <taxon>Eurotatoria</taxon>
        <taxon>Monogononta</taxon>
        <taxon>Pseudotrocha</taxon>
        <taxon>Ploima</taxon>
        <taxon>Brachionidae</taxon>
        <taxon>Brachionus</taxon>
    </lineage>
</organism>
<evidence type="ECO:0000256" key="1">
    <source>
        <dbReference type="SAM" id="MobiDB-lite"/>
    </source>
</evidence>
<evidence type="ECO:0000313" key="3">
    <source>
        <dbReference type="Proteomes" id="UP000276133"/>
    </source>
</evidence>
<accession>A0A3M7R014</accession>
<gene>
    <name evidence="2" type="ORF">BpHYR1_003650</name>
</gene>
<feature type="region of interest" description="Disordered" evidence="1">
    <location>
        <begin position="1"/>
        <end position="62"/>
    </location>
</feature>
<protein>
    <submittedName>
        <fullName evidence="2">Uncharacterized protein</fullName>
    </submittedName>
</protein>
<sequence>SSNNDQVIVTQAPVESTSNNFRAPEKRRRGRPKKNKENDANLITENQTNDENSNQSARLSKRRKPVFKIRFETKLQYFNLLNEFFKVNFKNA</sequence>
<feature type="compositionally biased region" description="Polar residues" evidence="1">
    <location>
        <begin position="1"/>
        <end position="21"/>
    </location>
</feature>
<dbReference type="EMBL" id="REGN01004672">
    <property type="protein sequence ID" value="RNA16585.1"/>
    <property type="molecule type" value="Genomic_DNA"/>
</dbReference>
<evidence type="ECO:0000313" key="2">
    <source>
        <dbReference type="EMBL" id="RNA16585.1"/>
    </source>
</evidence>
<name>A0A3M7R014_BRAPC</name>
<feature type="compositionally biased region" description="Polar residues" evidence="1">
    <location>
        <begin position="41"/>
        <end position="58"/>
    </location>
</feature>
<feature type="compositionally biased region" description="Basic residues" evidence="1">
    <location>
        <begin position="25"/>
        <end position="34"/>
    </location>
</feature>
<feature type="non-terminal residue" evidence="2">
    <location>
        <position position="1"/>
    </location>
</feature>
<dbReference type="Proteomes" id="UP000276133">
    <property type="component" value="Unassembled WGS sequence"/>
</dbReference>
<comment type="caution">
    <text evidence="2">The sequence shown here is derived from an EMBL/GenBank/DDBJ whole genome shotgun (WGS) entry which is preliminary data.</text>
</comment>